<sequence>MDKLSPDDAFELGNQFREAAIALGDWRLRNRAGLSKAQWEELDDQEIALLNTASGIFTSAIGAILTDSQPALAGLKSSVKSAKSAIKHITGFKEALDLASALLLLAGAVYSGNAAIIPAGIVALQDAAEAILASDEPDA</sequence>
<reference evidence="2" key="1">
    <citation type="submission" date="2016-10" db="EMBL/GenBank/DDBJ databases">
        <authorList>
            <person name="Varghese N."/>
        </authorList>
    </citation>
    <scope>NUCLEOTIDE SEQUENCE [LARGE SCALE GENOMIC DNA]</scope>
    <source>
        <strain evidence="2">Nsp8</strain>
    </source>
</reference>
<name>A0A1I4YF43_9PROT</name>
<dbReference type="RefSeq" id="WP_074794562.1">
    <property type="nucleotide sequence ID" value="NZ_FOVJ01000001.1"/>
</dbReference>
<proteinExistence type="predicted"/>
<gene>
    <name evidence="1" type="ORF">SAMN05216386_0667</name>
</gene>
<dbReference type="OrthoDB" id="8566020at2"/>
<accession>A0A1I4YF43</accession>
<evidence type="ECO:0000313" key="2">
    <source>
        <dbReference type="Proteomes" id="UP000183107"/>
    </source>
</evidence>
<evidence type="ECO:0000313" key="1">
    <source>
        <dbReference type="EMBL" id="SFN36612.1"/>
    </source>
</evidence>
<keyword evidence="2" id="KW-1185">Reference proteome</keyword>
<protein>
    <submittedName>
        <fullName evidence="1">Uncharacterized protein</fullName>
    </submittedName>
</protein>
<dbReference type="AlphaFoldDB" id="A0A1I4YF43"/>
<dbReference type="EMBL" id="FOVJ01000001">
    <property type="protein sequence ID" value="SFN36612.1"/>
    <property type="molecule type" value="Genomic_DNA"/>
</dbReference>
<organism evidence="1 2">
    <name type="scientific">Nitrosospira briensis</name>
    <dbReference type="NCBI Taxonomy" id="35799"/>
    <lineage>
        <taxon>Bacteria</taxon>
        <taxon>Pseudomonadati</taxon>
        <taxon>Pseudomonadota</taxon>
        <taxon>Betaproteobacteria</taxon>
        <taxon>Nitrosomonadales</taxon>
        <taxon>Nitrosomonadaceae</taxon>
        <taxon>Nitrosospira</taxon>
    </lineage>
</organism>
<dbReference type="Proteomes" id="UP000183107">
    <property type="component" value="Unassembled WGS sequence"/>
</dbReference>